<dbReference type="Gene3D" id="3.30.710.10">
    <property type="entry name" value="Potassium Channel Kv1.1, Chain A"/>
    <property type="match status" value="1"/>
</dbReference>
<gene>
    <name evidence="1" type="ORF">BDU57DRAFT_19929</name>
</gene>
<organism evidence="1 2">
    <name type="scientific">Ampelomyces quisqualis</name>
    <name type="common">Powdery mildew agent</name>
    <dbReference type="NCBI Taxonomy" id="50730"/>
    <lineage>
        <taxon>Eukaryota</taxon>
        <taxon>Fungi</taxon>
        <taxon>Dikarya</taxon>
        <taxon>Ascomycota</taxon>
        <taxon>Pezizomycotina</taxon>
        <taxon>Dothideomycetes</taxon>
        <taxon>Pleosporomycetidae</taxon>
        <taxon>Pleosporales</taxon>
        <taxon>Pleosporineae</taxon>
        <taxon>Phaeosphaeriaceae</taxon>
        <taxon>Ampelomyces</taxon>
    </lineage>
</organism>
<accession>A0A6A5QYX0</accession>
<dbReference type="PANTHER" id="PTHR47843:SF2">
    <property type="entry name" value="BTB DOMAIN-CONTAINING PROTEIN"/>
    <property type="match status" value="1"/>
</dbReference>
<dbReference type="CDD" id="cd18186">
    <property type="entry name" value="BTB_POZ_ZBTB_KLHL-like"/>
    <property type="match status" value="1"/>
</dbReference>
<dbReference type="SUPFAM" id="SSF54695">
    <property type="entry name" value="POZ domain"/>
    <property type="match status" value="1"/>
</dbReference>
<evidence type="ECO:0000313" key="2">
    <source>
        <dbReference type="Proteomes" id="UP000800096"/>
    </source>
</evidence>
<reference evidence="1" key="1">
    <citation type="journal article" date="2020" name="Stud. Mycol.">
        <title>101 Dothideomycetes genomes: a test case for predicting lifestyles and emergence of pathogens.</title>
        <authorList>
            <person name="Haridas S."/>
            <person name="Albert R."/>
            <person name="Binder M."/>
            <person name="Bloem J."/>
            <person name="Labutti K."/>
            <person name="Salamov A."/>
            <person name="Andreopoulos B."/>
            <person name="Baker S."/>
            <person name="Barry K."/>
            <person name="Bills G."/>
            <person name="Bluhm B."/>
            <person name="Cannon C."/>
            <person name="Castanera R."/>
            <person name="Culley D."/>
            <person name="Daum C."/>
            <person name="Ezra D."/>
            <person name="Gonzalez J."/>
            <person name="Henrissat B."/>
            <person name="Kuo A."/>
            <person name="Liang C."/>
            <person name="Lipzen A."/>
            <person name="Lutzoni F."/>
            <person name="Magnuson J."/>
            <person name="Mondo S."/>
            <person name="Nolan M."/>
            <person name="Ohm R."/>
            <person name="Pangilinan J."/>
            <person name="Park H.-J."/>
            <person name="Ramirez L."/>
            <person name="Alfaro M."/>
            <person name="Sun H."/>
            <person name="Tritt A."/>
            <person name="Yoshinaga Y."/>
            <person name="Zwiers L.-H."/>
            <person name="Turgeon B."/>
            <person name="Goodwin S."/>
            <person name="Spatafora J."/>
            <person name="Crous P."/>
            <person name="Grigoriev I."/>
        </authorList>
    </citation>
    <scope>NUCLEOTIDE SEQUENCE</scope>
    <source>
        <strain evidence="1">HMLAC05119</strain>
    </source>
</reference>
<sequence length="218" mass="24927">MENESTITVFELESRRIPATAAFDMTITLNVWVGLTGICFTIPKAIVCASSNFFKNKEAPLDNVFLEEEDPDIFNVYLHWLYCKTFPTIFADADQGPTVEYTLLARCYILGQILEDRKFSEAVLDAIADCANIQASRTFKKLPGSTPITLVYEKTDETSPARRLLVDIWVRYADEDAVERLGEELPPRFILDFARATTRRKCMIERELRDAEDALMDY</sequence>
<dbReference type="InterPro" id="IPR011333">
    <property type="entry name" value="SKP1/BTB/POZ_sf"/>
</dbReference>
<name>A0A6A5QYX0_AMPQU</name>
<dbReference type="OrthoDB" id="1022638at2759"/>
<protein>
    <recommendedName>
        <fullName evidence="3">BTB domain-containing protein</fullName>
    </recommendedName>
</protein>
<dbReference type="PANTHER" id="PTHR47843">
    <property type="entry name" value="BTB DOMAIN-CONTAINING PROTEIN-RELATED"/>
    <property type="match status" value="1"/>
</dbReference>
<dbReference type="Proteomes" id="UP000800096">
    <property type="component" value="Unassembled WGS sequence"/>
</dbReference>
<dbReference type="AlphaFoldDB" id="A0A6A5QYX0"/>
<evidence type="ECO:0008006" key="3">
    <source>
        <dbReference type="Google" id="ProtNLM"/>
    </source>
</evidence>
<proteinExistence type="predicted"/>
<dbReference type="EMBL" id="ML979132">
    <property type="protein sequence ID" value="KAF1920602.1"/>
    <property type="molecule type" value="Genomic_DNA"/>
</dbReference>
<keyword evidence="2" id="KW-1185">Reference proteome</keyword>
<evidence type="ECO:0000313" key="1">
    <source>
        <dbReference type="EMBL" id="KAF1920602.1"/>
    </source>
</evidence>